<comment type="subcellular location">
    <subcellularLocation>
        <location evidence="1">Cell membrane</location>
        <topology evidence="1">Multi-pass membrane protein</topology>
    </subcellularLocation>
</comment>
<keyword evidence="3 9" id="KW-0812">Transmembrane</keyword>
<feature type="transmembrane region" description="Helical" evidence="10">
    <location>
        <begin position="195"/>
        <end position="222"/>
    </location>
</feature>
<comment type="caution">
    <text evidence="12">The sequence shown here is derived from an EMBL/GenBank/DDBJ whole genome shotgun (WGS) entry which is preliminary data.</text>
</comment>
<dbReference type="InterPro" id="IPR000276">
    <property type="entry name" value="GPCR_Rhodpsn"/>
</dbReference>
<feature type="transmembrane region" description="Helical" evidence="10">
    <location>
        <begin position="288"/>
        <end position="307"/>
    </location>
</feature>
<feature type="domain" description="G-protein coupled receptors family 1 profile" evidence="11">
    <location>
        <begin position="55"/>
        <end position="304"/>
    </location>
</feature>
<evidence type="ECO:0000256" key="9">
    <source>
        <dbReference type="RuleBase" id="RU000688"/>
    </source>
</evidence>
<comment type="similarity">
    <text evidence="9">Belongs to the G-protein coupled receptor 1 family.</text>
</comment>
<feature type="non-terminal residue" evidence="12">
    <location>
        <position position="1"/>
    </location>
</feature>
<evidence type="ECO:0000313" key="12">
    <source>
        <dbReference type="EMBL" id="KAK6478655.1"/>
    </source>
</evidence>
<name>A0ABR0Z1D4_HUSHU</name>
<organism evidence="12 13">
    <name type="scientific">Huso huso</name>
    <name type="common">Beluga</name>
    <name type="synonym">Acipenser huso</name>
    <dbReference type="NCBI Taxonomy" id="61971"/>
    <lineage>
        <taxon>Eukaryota</taxon>
        <taxon>Metazoa</taxon>
        <taxon>Chordata</taxon>
        <taxon>Craniata</taxon>
        <taxon>Vertebrata</taxon>
        <taxon>Euteleostomi</taxon>
        <taxon>Actinopterygii</taxon>
        <taxon>Chondrostei</taxon>
        <taxon>Acipenseriformes</taxon>
        <taxon>Acipenseridae</taxon>
        <taxon>Huso</taxon>
    </lineage>
</organism>
<feature type="transmembrane region" description="Helical" evidence="10">
    <location>
        <begin position="153"/>
        <end position="175"/>
    </location>
</feature>
<evidence type="ECO:0000256" key="8">
    <source>
        <dbReference type="ARBA" id="ARBA00023224"/>
    </source>
</evidence>
<evidence type="ECO:0000256" key="10">
    <source>
        <dbReference type="SAM" id="Phobius"/>
    </source>
</evidence>
<dbReference type="CDD" id="cd14982">
    <property type="entry name" value="7tmA_purinoceptor-like"/>
    <property type="match status" value="1"/>
</dbReference>
<evidence type="ECO:0000256" key="7">
    <source>
        <dbReference type="ARBA" id="ARBA00023170"/>
    </source>
</evidence>
<dbReference type="PRINTS" id="PR00237">
    <property type="entry name" value="GPCRRHODOPSN"/>
</dbReference>
<feature type="transmembrane region" description="Helical" evidence="10">
    <location>
        <begin position="40"/>
        <end position="64"/>
    </location>
</feature>
<dbReference type="PANTHER" id="PTHR24233">
    <property type="entry name" value="P2Y PURINOCEPTOR-RELATED G-PROTEIN COUPLED RECEPTOR"/>
    <property type="match status" value="1"/>
</dbReference>
<dbReference type="PANTHER" id="PTHR24233:SF11">
    <property type="entry name" value="P2Y PURINOCEPTOR 14-LIKE"/>
    <property type="match status" value="1"/>
</dbReference>
<dbReference type="PRINTS" id="PR01157">
    <property type="entry name" value="P2YPURNOCPTR"/>
</dbReference>
<feature type="transmembrane region" description="Helical" evidence="10">
    <location>
        <begin position="115"/>
        <end position="132"/>
    </location>
</feature>
<evidence type="ECO:0000259" key="11">
    <source>
        <dbReference type="PROSITE" id="PS50262"/>
    </source>
</evidence>
<dbReference type="EMBL" id="JAHFZB010000019">
    <property type="protein sequence ID" value="KAK6478655.1"/>
    <property type="molecule type" value="Genomic_DNA"/>
</dbReference>
<evidence type="ECO:0000313" key="13">
    <source>
        <dbReference type="Proteomes" id="UP001369086"/>
    </source>
</evidence>
<keyword evidence="7 9" id="KW-0675">Receptor</keyword>
<feature type="transmembrane region" description="Helical" evidence="10">
    <location>
        <begin position="243"/>
        <end position="261"/>
    </location>
</feature>
<dbReference type="Proteomes" id="UP001369086">
    <property type="component" value="Unassembled WGS sequence"/>
</dbReference>
<feature type="transmembrane region" description="Helical" evidence="10">
    <location>
        <begin position="76"/>
        <end position="95"/>
    </location>
</feature>
<dbReference type="SUPFAM" id="SSF81321">
    <property type="entry name" value="Family A G protein-coupled receptor-like"/>
    <property type="match status" value="1"/>
</dbReference>
<keyword evidence="8 9" id="KW-0807">Transducer</keyword>
<keyword evidence="2" id="KW-1003">Cell membrane</keyword>
<evidence type="ECO:0000256" key="3">
    <source>
        <dbReference type="ARBA" id="ARBA00022692"/>
    </source>
</evidence>
<reference evidence="12 13" key="1">
    <citation type="submission" date="2021-05" db="EMBL/GenBank/DDBJ databases">
        <authorList>
            <person name="Zahm M."/>
            <person name="Klopp C."/>
            <person name="Cabau C."/>
            <person name="Kuhl H."/>
            <person name="Suciu R."/>
            <person name="Ciorpac M."/>
            <person name="Holostenco D."/>
            <person name="Gessner J."/>
            <person name="Wuertz S."/>
            <person name="Hohne C."/>
            <person name="Stock M."/>
            <person name="Gislard M."/>
            <person name="Lluch J."/>
            <person name="Milhes M."/>
            <person name="Lampietro C."/>
            <person name="Lopez Roques C."/>
            <person name="Donnadieu C."/>
            <person name="Du K."/>
            <person name="Schartl M."/>
            <person name="Guiguen Y."/>
        </authorList>
    </citation>
    <scope>NUCLEOTIDE SEQUENCE [LARGE SCALE GENOMIC DNA]</scope>
    <source>
        <strain evidence="12">Hh-F2</strain>
        <tissue evidence="12">Blood</tissue>
    </source>
</reference>
<dbReference type="Gene3D" id="1.20.1070.10">
    <property type="entry name" value="Rhodopsin 7-helix transmembrane proteins"/>
    <property type="match status" value="1"/>
</dbReference>
<evidence type="ECO:0000256" key="4">
    <source>
        <dbReference type="ARBA" id="ARBA00022989"/>
    </source>
</evidence>
<protein>
    <submittedName>
        <fullName evidence="12">P2Y purinoceptor 14-like</fullName>
    </submittedName>
</protein>
<evidence type="ECO:0000256" key="2">
    <source>
        <dbReference type="ARBA" id="ARBA00022475"/>
    </source>
</evidence>
<keyword evidence="4 10" id="KW-1133">Transmembrane helix</keyword>
<proteinExistence type="inferred from homology"/>
<accession>A0ABR0Z1D4</accession>
<keyword evidence="5 9" id="KW-0297">G-protein coupled receptor</keyword>
<dbReference type="Pfam" id="PF00001">
    <property type="entry name" value="7tm_1"/>
    <property type="match status" value="1"/>
</dbReference>
<evidence type="ECO:0000256" key="6">
    <source>
        <dbReference type="ARBA" id="ARBA00023136"/>
    </source>
</evidence>
<dbReference type="PROSITE" id="PS00237">
    <property type="entry name" value="G_PROTEIN_RECEP_F1_1"/>
    <property type="match status" value="1"/>
</dbReference>
<sequence>LFCSFSLCFPDTAMMLSQENTTTANTTTCIQHPTATMNTILAVVYSFIFIIGLVLNSLSLWVYFCHTHTKNCVTVYLKNLAIADFLLILSLPVKITAYSTSYTSVRQIYCTISAAVFYLNMYASILFMEYIGANRYLKIVKPLETYKWQTVKAAKYISLGTWILLLSIGVGHMYLSSNTPGTTSKKCNVSVSGKLFSVVVHTSSLILFMFVLASLCFFYVQMSKRLKGNTFSSNIKLRKSKKNILVLVTVFSVCFVPYHIVRLPYVLANSKIITSCFWENHLHYLKEFATVLSSLNACLDPMIYFIFCKAFRAKLCLEKYLIKKNTLPANQARGNEEIDFSIQGATAMNTLDQSAC</sequence>
<evidence type="ECO:0000256" key="5">
    <source>
        <dbReference type="ARBA" id="ARBA00023040"/>
    </source>
</evidence>
<dbReference type="InterPro" id="IPR017452">
    <property type="entry name" value="GPCR_Rhodpsn_7TM"/>
</dbReference>
<keyword evidence="13" id="KW-1185">Reference proteome</keyword>
<evidence type="ECO:0000256" key="1">
    <source>
        <dbReference type="ARBA" id="ARBA00004651"/>
    </source>
</evidence>
<dbReference type="PROSITE" id="PS50262">
    <property type="entry name" value="G_PROTEIN_RECEP_F1_2"/>
    <property type="match status" value="1"/>
</dbReference>
<keyword evidence="6 10" id="KW-0472">Membrane</keyword>
<gene>
    <name evidence="12" type="ORF">HHUSO_G21010</name>
</gene>